<gene>
    <name evidence="1" type="ORF">K488DRAFT_78570</name>
</gene>
<evidence type="ECO:0000313" key="1">
    <source>
        <dbReference type="EMBL" id="KAI0032270.1"/>
    </source>
</evidence>
<protein>
    <submittedName>
        <fullName evidence="1">DHHC palmitoyltransferase-domain-containing protein</fullName>
    </submittedName>
</protein>
<name>A0ACB8QKT7_9AGAM</name>
<dbReference type="EMBL" id="MU273551">
    <property type="protein sequence ID" value="KAI0032270.1"/>
    <property type="molecule type" value="Genomic_DNA"/>
</dbReference>
<accession>A0ACB8QKT7</accession>
<reference evidence="1" key="2">
    <citation type="journal article" date="2022" name="New Phytol.">
        <title>Evolutionary transition to the ectomycorrhizal habit in the genomes of a hyperdiverse lineage of mushroom-forming fungi.</title>
        <authorList>
            <person name="Looney B."/>
            <person name="Miyauchi S."/>
            <person name="Morin E."/>
            <person name="Drula E."/>
            <person name="Courty P.E."/>
            <person name="Kohler A."/>
            <person name="Kuo A."/>
            <person name="LaButti K."/>
            <person name="Pangilinan J."/>
            <person name="Lipzen A."/>
            <person name="Riley R."/>
            <person name="Andreopoulos W."/>
            <person name="He G."/>
            <person name="Johnson J."/>
            <person name="Nolan M."/>
            <person name="Tritt A."/>
            <person name="Barry K.W."/>
            <person name="Grigoriev I.V."/>
            <person name="Nagy L.G."/>
            <person name="Hibbett D."/>
            <person name="Henrissat B."/>
            <person name="Matheny P.B."/>
            <person name="Labbe J."/>
            <person name="Martin F.M."/>
        </authorList>
    </citation>
    <scope>NUCLEOTIDE SEQUENCE</scope>
    <source>
        <strain evidence="1">EC-137</strain>
    </source>
</reference>
<reference evidence="1" key="1">
    <citation type="submission" date="2021-02" db="EMBL/GenBank/DDBJ databases">
        <authorList>
            <consortium name="DOE Joint Genome Institute"/>
            <person name="Ahrendt S."/>
            <person name="Looney B.P."/>
            <person name="Miyauchi S."/>
            <person name="Morin E."/>
            <person name="Drula E."/>
            <person name="Courty P.E."/>
            <person name="Chicoki N."/>
            <person name="Fauchery L."/>
            <person name="Kohler A."/>
            <person name="Kuo A."/>
            <person name="Labutti K."/>
            <person name="Pangilinan J."/>
            <person name="Lipzen A."/>
            <person name="Riley R."/>
            <person name="Andreopoulos W."/>
            <person name="He G."/>
            <person name="Johnson J."/>
            <person name="Barry K.W."/>
            <person name="Grigoriev I.V."/>
            <person name="Nagy L."/>
            <person name="Hibbett D."/>
            <person name="Henrissat B."/>
            <person name="Matheny P.B."/>
            <person name="Labbe J."/>
            <person name="Martin F."/>
        </authorList>
    </citation>
    <scope>NUCLEOTIDE SEQUENCE</scope>
    <source>
        <strain evidence="1">EC-137</strain>
    </source>
</reference>
<sequence>MAASQHSLPFSSFSSSTSTPASSRPSQLPSTLSSVGLSTRFENSSGPRLRSGSTSSHQRTGSAVSSVSRPRRASPQPLSLSADPQSPTRPAFFPSRSLQPPLSAGILPSSSFFRPAKPTSFLPDPPPRSSFVSDLPIPLEDRSGTFPLQNLAHDSAYDSDAVSDAGRASRMSSAEDGRPLPARDTSTTYSREPLIAHPRAGTLSADDHASPDDDAGDDDDDDDATTLPSAAAKRASGGTRVREGLERFRKGLSLESVRRSLGSPGPVPAASYEPKPAPPFPPAPAPADKPPRWDPRPPASPTRGPPLSATPRADGLRNYALLPSRNRWFARGRALVGGDAPWAFLGTLALILGVGGVWLGTTCVWWWRNLSPALAAVGAYMFLLCATLFFTAAFTDPGILPRDLDPDPPYPATSPSDGEPRAPYPRDIKVRAGSVRVKYCTTCRTYRPPRSSHCRICDNCVDACDHHCQWVNNCVGRRNYTYFFSLIFFCPLTLVLVIVSSAVHLWLLTQRDALSFAAAARHGAGSAVAFCVAIVIFWPVTALLGYHIRLLVLNITTIEQIRNAAHTALGAGPPPPNPFSHGRWRHNAAAVLCRPRGYTWVRAHARATEDRRAINPEYVEGVV</sequence>
<dbReference type="Proteomes" id="UP000814128">
    <property type="component" value="Unassembled WGS sequence"/>
</dbReference>
<comment type="caution">
    <text evidence="1">The sequence shown here is derived from an EMBL/GenBank/DDBJ whole genome shotgun (WGS) entry which is preliminary data.</text>
</comment>
<proteinExistence type="predicted"/>
<keyword evidence="2" id="KW-1185">Reference proteome</keyword>
<organism evidence="1 2">
    <name type="scientific">Vararia minispora EC-137</name>
    <dbReference type="NCBI Taxonomy" id="1314806"/>
    <lineage>
        <taxon>Eukaryota</taxon>
        <taxon>Fungi</taxon>
        <taxon>Dikarya</taxon>
        <taxon>Basidiomycota</taxon>
        <taxon>Agaricomycotina</taxon>
        <taxon>Agaricomycetes</taxon>
        <taxon>Russulales</taxon>
        <taxon>Lachnocladiaceae</taxon>
        <taxon>Vararia</taxon>
    </lineage>
</organism>
<evidence type="ECO:0000313" key="2">
    <source>
        <dbReference type="Proteomes" id="UP000814128"/>
    </source>
</evidence>